<organism evidence="1 2">
    <name type="scientific">Trametes pubescens</name>
    <name type="common">White-rot fungus</name>
    <dbReference type="NCBI Taxonomy" id="154538"/>
    <lineage>
        <taxon>Eukaryota</taxon>
        <taxon>Fungi</taxon>
        <taxon>Dikarya</taxon>
        <taxon>Basidiomycota</taxon>
        <taxon>Agaricomycotina</taxon>
        <taxon>Agaricomycetes</taxon>
        <taxon>Polyporales</taxon>
        <taxon>Polyporaceae</taxon>
        <taxon>Trametes</taxon>
    </lineage>
</organism>
<protein>
    <submittedName>
        <fullName evidence="1">Uncharacterized protein</fullName>
    </submittedName>
</protein>
<dbReference type="AlphaFoldDB" id="A0A1M2VKB1"/>
<proteinExistence type="predicted"/>
<evidence type="ECO:0000313" key="2">
    <source>
        <dbReference type="Proteomes" id="UP000184267"/>
    </source>
</evidence>
<keyword evidence="2" id="KW-1185">Reference proteome</keyword>
<sequence>YPPAKTAQARRWQTAPTRYPAKFNQCFDAVVQIALSLWSSRRWQCRPPIIDRLRRVDSAIDIEPARASPATPAIPSFWHILSA</sequence>
<name>A0A1M2VKB1_TRAPU</name>
<dbReference type="Proteomes" id="UP000184267">
    <property type="component" value="Unassembled WGS sequence"/>
</dbReference>
<evidence type="ECO:0000313" key="1">
    <source>
        <dbReference type="EMBL" id="OJT08035.1"/>
    </source>
</evidence>
<accession>A0A1M2VKB1</accession>
<gene>
    <name evidence="1" type="ORF">TRAPUB_1071</name>
</gene>
<reference evidence="1 2" key="1">
    <citation type="submission" date="2016-10" db="EMBL/GenBank/DDBJ databases">
        <title>Genome sequence of the basidiomycete white-rot fungus Trametes pubescens.</title>
        <authorList>
            <person name="Makela M.R."/>
            <person name="Granchi Z."/>
            <person name="Peng M."/>
            <person name="De Vries R.P."/>
            <person name="Grigoriev I."/>
            <person name="Riley R."/>
            <person name="Hilden K."/>
        </authorList>
    </citation>
    <scope>NUCLEOTIDE SEQUENCE [LARGE SCALE GENOMIC DNA]</scope>
    <source>
        <strain evidence="1 2">FBCC735</strain>
    </source>
</reference>
<comment type="caution">
    <text evidence="1">The sequence shown here is derived from an EMBL/GenBank/DDBJ whole genome shotgun (WGS) entry which is preliminary data.</text>
</comment>
<feature type="non-terminal residue" evidence="1">
    <location>
        <position position="1"/>
    </location>
</feature>
<dbReference type="EMBL" id="MNAD01001092">
    <property type="protein sequence ID" value="OJT08035.1"/>
    <property type="molecule type" value="Genomic_DNA"/>
</dbReference>